<evidence type="ECO:0008006" key="12">
    <source>
        <dbReference type="Google" id="ProtNLM"/>
    </source>
</evidence>
<evidence type="ECO:0000256" key="8">
    <source>
        <dbReference type="PROSITE-ProRule" id="PRU00282"/>
    </source>
</evidence>
<keyword evidence="3 9" id="KW-0813">Transport</keyword>
<reference evidence="10" key="2">
    <citation type="submission" date="2021-12" db="EMBL/GenBank/DDBJ databases">
        <title>Resequencing data analysis of finger millet.</title>
        <authorList>
            <person name="Hatakeyama M."/>
            <person name="Aluri S."/>
            <person name="Balachadran M.T."/>
            <person name="Sivarajan S.R."/>
            <person name="Poveda L."/>
            <person name="Shimizu-Inatsugi R."/>
            <person name="Schlapbach R."/>
            <person name="Sreeman S.M."/>
            <person name="Shimizu K.K."/>
        </authorList>
    </citation>
    <scope>NUCLEOTIDE SEQUENCE</scope>
</reference>
<keyword evidence="11" id="KW-1185">Reference proteome</keyword>
<evidence type="ECO:0000256" key="4">
    <source>
        <dbReference type="ARBA" id="ARBA00022692"/>
    </source>
</evidence>
<evidence type="ECO:0000313" key="10">
    <source>
        <dbReference type="EMBL" id="GJN30701.1"/>
    </source>
</evidence>
<evidence type="ECO:0000256" key="6">
    <source>
        <dbReference type="ARBA" id="ARBA00022989"/>
    </source>
</evidence>
<keyword evidence="7 8" id="KW-0472">Membrane</keyword>
<dbReference type="FunFam" id="1.50.40.10:FF:000083">
    <property type="entry name" value="Mitochondrial substrate carrier family protein"/>
    <property type="match status" value="1"/>
</dbReference>
<comment type="subcellular location">
    <subcellularLocation>
        <location evidence="1">Membrane</location>
        <topology evidence="1">Multi-pass membrane protein</topology>
    </subcellularLocation>
</comment>
<protein>
    <recommendedName>
        <fullName evidence="12">Mitochondrial carrier protein</fullName>
    </recommendedName>
</protein>
<keyword evidence="5" id="KW-0677">Repeat</keyword>
<name>A0AAV5F782_ELECO</name>
<gene>
    <name evidence="10" type="primary">gb19031</name>
    <name evidence="10" type="ORF">PR202_gb19031</name>
</gene>
<evidence type="ECO:0000256" key="2">
    <source>
        <dbReference type="ARBA" id="ARBA00006375"/>
    </source>
</evidence>
<dbReference type="InterPro" id="IPR023395">
    <property type="entry name" value="MCP_dom_sf"/>
</dbReference>
<dbReference type="PANTHER" id="PTHR45667">
    <property type="entry name" value="S-ADENOSYLMETHIONINE MITOCHONDRIAL CARRIER PROTEIN"/>
    <property type="match status" value="1"/>
</dbReference>
<dbReference type="Pfam" id="PF00153">
    <property type="entry name" value="Mito_carr"/>
    <property type="match status" value="2"/>
</dbReference>
<comment type="caution">
    <text evidence="10">The sequence shown here is derived from an EMBL/GenBank/DDBJ whole genome shotgun (WGS) entry which is preliminary data.</text>
</comment>
<evidence type="ECO:0000313" key="11">
    <source>
        <dbReference type="Proteomes" id="UP001054889"/>
    </source>
</evidence>
<dbReference type="Gene3D" id="1.50.40.10">
    <property type="entry name" value="Mitochondrial carrier domain"/>
    <property type="match status" value="1"/>
</dbReference>
<dbReference type="AlphaFoldDB" id="A0AAV5F782"/>
<keyword evidence="6" id="KW-1133">Transmembrane helix</keyword>
<sequence length="422" mass="46096">MFRSSCDGSMMVRNPRKLVITLYLMFSQLYNDPGGRLKYQFSVDSSRAHTKAFAKVASSPPANTIATSICCLSCLRCSAFWASNSISCNAVIEVGVQLPGSTSASGCNGCASRVFSFITCEYSCPRSKESLVTLINFTADLILGFYRGISPGVTGSLATGATYFGVIESTKTWLEKANPNLSRHWSHFIAGAIGDTLGSFVYVPCEVMKQRMQVQGTRKSWQSAAAKGSISQQSGAQMYGYYNGVFHAGCSIWRDHGLKGLYAGYWSTLARDVPFAGLMVTFYEAMKDLTEYGKGKYYPDSDLEVSNSFEGLVLGGLAGGCSAYLTTPLDVIKTRLQVQGSTTRYNGWLDAITKTWTSEGLHGLFKGSVPRIIWYIPASAITFMAVEFLRDHFNDKGKDSTDTHHELATLSIDTRPDVEEAV</sequence>
<feature type="repeat" description="Solcar" evidence="8">
    <location>
        <begin position="182"/>
        <end position="289"/>
    </location>
</feature>
<dbReference type="PROSITE" id="PS50920">
    <property type="entry name" value="SOLCAR"/>
    <property type="match status" value="2"/>
</dbReference>
<evidence type="ECO:0000256" key="1">
    <source>
        <dbReference type="ARBA" id="ARBA00004141"/>
    </source>
</evidence>
<dbReference type="InterPro" id="IPR018108">
    <property type="entry name" value="MCP_transmembrane"/>
</dbReference>
<evidence type="ECO:0000256" key="5">
    <source>
        <dbReference type="ARBA" id="ARBA00022737"/>
    </source>
</evidence>
<evidence type="ECO:0000256" key="7">
    <source>
        <dbReference type="ARBA" id="ARBA00023136"/>
    </source>
</evidence>
<dbReference type="Proteomes" id="UP001054889">
    <property type="component" value="Unassembled WGS sequence"/>
</dbReference>
<accession>A0AAV5F782</accession>
<organism evidence="10 11">
    <name type="scientific">Eleusine coracana subsp. coracana</name>
    <dbReference type="NCBI Taxonomy" id="191504"/>
    <lineage>
        <taxon>Eukaryota</taxon>
        <taxon>Viridiplantae</taxon>
        <taxon>Streptophyta</taxon>
        <taxon>Embryophyta</taxon>
        <taxon>Tracheophyta</taxon>
        <taxon>Spermatophyta</taxon>
        <taxon>Magnoliopsida</taxon>
        <taxon>Liliopsida</taxon>
        <taxon>Poales</taxon>
        <taxon>Poaceae</taxon>
        <taxon>PACMAD clade</taxon>
        <taxon>Chloridoideae</taxon>
        <taxon>Cynodonteae</taxon>
        <taxon>Eleusininae</taxon>
        <taxon>Eleusine</taxon>
    </lineage>
</organism>
<dbReference type="GO" id="GO:0016020">
    <property type="term" value="C:membrane"/>
    <property type="evidence" value="ECO:0007669"/>
    <property type="project" value="UniProtKB-SubCell"/>
</dbReference>
<proteinExistence type="inferred from homology"/>
<dbReference type="EMBL" id="BQKI01000082">
    <property type="protein sequence ID" value="GJN30701.1"/>
    <property type="molecule type" value="Genomic_DNA"/>
</dbReference>
<comment type="similarity">
    <text evidence="2 9">Belongs to the mitochondrial carrier (TC 2.A.29) family.</text>
</comment>
<evidence type="ECO:0000256" key="3">
    <source>
        <dbReference type="ARBA" id="ARBA00022448"/>
    </source>
</evidence>
<dbReference type="SUPFAM" id="SSF103506">
    <property type="entry name" value="Mitochondrial carrier"/>
    <property type="match status" value="1"/>
</dbReference>
<reference evidence="10" key="1">
    <citation type="journal article" date="2018" name="DNA Res.">
        <title>Multiple hybrid de novo genome assembly of finger millet, an orphan allotetraploid crop.</title>
        <authorList>
            <person name="Hatakeyama M."/>
            <person name="Aluri S."/>
            <person name="Balachadran M.T."/>
            <person name="Sivarajan S.R."/>
            <person name="Patrignani A."/>
            <person name="Gruter S."/>
            <person name="Poveda L."/>
            <person name="Shimizu-Inatsugi R."/>
            <person name="Baeten J."/>
            <person name="Francoijs K.J."/>
            <person name="Nataraja K.N."/>
            <person name="Reddy Y.A.N."/>
            <person name="Phadnis S."/>
            <person name="Ravikumar R.L."/>
            <person name="Schlapbach R."/>
            <person name="Sreeman S.M."/>
            <person name="Shimizu K.K."/>
        </authorList>
    </citation>
    <scope>NUCLEOTIDE SEQUENCE</scope>
</reference>
<evidence type="ECO:0000256" key="9">
    <source>
        <dbReference type="RuleBase" id="RU000488"/>
    </source>
</evidence>
<keyword evidence="4 8" id="KW-0812">Transmembrane</keyword>
<feature type="repeat" description="Solcar" evidence="8">
    <location>
        <begin position="306"/>
        <end position="392"/>
    </location>
</feature>